<proteinExistence type="inferred from homology"/>
<accession>A0AAW2HJV8</accession>
<keyword evidence="7" id="KW-0238">DNA-binding</keyword>
<feature type="binding site" evidence="11">
    <location>
        <position position="235"/>
    </location>
    <ligand>
        <name>Zn(2+)</name>
        <dbReference type="ChEBI" id="CHEBI:29105"/>
    </ligand>
</feature>
<comment type="similarity">
    <text evidence="2">Belongs to the p53 family.</text>
</comment>
<keyword evidence="9" id="KW-0804">Transcription</keyword>
<feature type="binding site" evidence="11">
    <location>
        <position position="171"/>
    </location>
    <ligand>
        <name>Zn(2+)</name>
        <dbReference type="ChEBI" id="CHEBI:29105"/>
    </ligand>
</feature>
<dbReference type="InterPro" id="IPR011615">
    <property type="entry name" value="p53_DNA-bd"/>
</dbReference>
<dbReference type="Gene3D" id="2.60.40.720">
    <property type="match status" value="1"/>
</dbReference>
<reference evidence="15" key="1">
    <citation type="journal article" date="2024" name="Gigascience">
        <title>Chromosome-level genome of the poultry shaft louse Menopon gallinae provides insight into the host-switching and adaptive evolution of parasitic lice.</title>
        <authorList>
            <person name="Xu Y."/>
            <person name="Ma L."/>
            <person name="Liu S."/>
            <person name="Liang Y."/>
            <person name="Liu Q."/>
            <person name="He Z."/>
            <person name="Tian L."/>
            <person name="Duan Y."/>
            <person name="Cai W."/>
            <person name="Li H."/>
            <person name="Song F."/>
        </authorList>
    </citation>
    <scope>NUCLEOTIDE SEQUENCE</scope>
    <source>
        <strain evidence="15">Cailab_2023a</strain>
    </source>
</reference>
<dbReference type="InterPro" id="IPR008967">
    <property type="entry name" value="p53-like_TF_DNA-bd_sf"/>
</dbReference>
<organism evidence="15">
    <name type="scientific">Menopon gallinae</name>
    <name type="common">poultry shaft louse</name>
    <dbReference type="NCBI Taxonomy" id="328185"/>
    <lineage>
        <taxon>Eukaryota</taxon>
        <taxon>Metazoa</taxon>
        <taxon>Ecdysozoa</taxon>
        <taxon>Arthropoda</taxon>
        <taxon>Hexapoda</taxon>
        <taxon>Insecta</taxon>
        <taxon>Pterygota</taxon>
        <taxon>Neoptera</taxon>
        <taxon>Paraneoptera</taxon>
        <taxon>Psocodea</taxon>
        <taxon>Troctomorpha</taxon>
        <taxon>Phthiraptera</taxon>
        <taxon>Amblycera</taxon>
        <taxon>Menoponidae</taxon>
        <taxon>Menopon</taxon>
    </lineage>
</organism>
<dbReference type="GO" id="GO:0000978">
    <property type="term" value="F:RNA polymerase II cis-regulatory region sequence-specific DNA binding"/>
    <property type="evidence" value="ECO:0007669"/>
    <property type="project" value="TreeGrafter"/>
</dbReference>
<evidence type="ECO:0000256" key="10">
    <source>
        <dbReference type="ARBA" id="ARBA00023242"/>
    </source>
</evidence>
<evidence type="ECO:0000256" key="12">
    <source>
        <dbReference type="PIRSR" id="PIRSR602117-2"/>
    </source>
</evidence>
<evidence type="ECO:0000256" key="9">
    <source>
        <dbReference type="ARBA" id="ARBA00023163"/>
    </source>
</evidence>
<evidence type="ECO:0000256" key="3">
    <source>
        <dbReference type="ARBA" id="ARBA00022703"/>
    </source>
</evidence>
<evidence type="ECO:0000256" key="1">
    <source>
        <dbReference type="ARBA" id="ARBA00004123"/>
    </source>
</evidence>
<evidence type="ECO:0000259" key="14">
    <source>
        <dbReference type="Pfam" id="PF00870"/>
    </source>
</evidence>
<evidence type="ECO:0000256" key="13">
    <source>
        <dbReference type="SAM" id="MobiDB-lite"/>
    </source>
</evidence>
<evidence type="ECO:0000256" key="5">
    <source>
        <dbReference type="ARBA" id="ARBA00022833"/>
    </source>
</evidence>
<feature type="binding site" evidence="11">
    <location>
        <position position="231"/>
    </location>
    <ligand>
        <name>Zn(2+)</name>
        <dbReference type="ChEBI" id="CHEBI:29105"/>
    </ligand>
</feature>
<keyword evidence="6" id="KW-0805">Transcription regulation</keyword>
<dbReference type="AlphaFoldDB" id="A0AAW2HJV8"/>
<keyword evidence="8" id="KW-0010">Activator</keyword>
<dbReference type="GO" id="GO:0006915">
    <property type="term" value="P:apoptotic process"/>
    <property type="evidence" value="ECO:0007669"/>
    <property type="project" value="UniProtKB-KW"/>
</dbReference>
<keyword evidence="5 11" id="KW-0862">Zinc</keyword>
<comment type="caution">
    <text evidence="15">The sequence shown here is derived from an EMBL/GenBank/DDBJ whole genome shotgun (WGS) entry which is preliminary data.</text>
</comment>
<dbReference type="GO" id="GO:0000981">
    <property type="term" value="F:DNA-binding transcription factor activity, RNA polymerase II-specific"/>
    <property type="evidence" value="ECO:0007669"/>
    <property type="project" value="TreeGrafter"/>
</dbReference>
<evidence type="ECO:0000256" key="4">
    <source>
        <dbReference type="ARBA" id="ARBA00022723"/>
    </source>
</evidence>
<keyword evidence="10" id="KW-0539">Nucleus</keyword>
<feature type="site" description="Interaction with DNA" evidence="12">
    <location>
        <position position="114"/>
    </location>
</feature>
<sequence>MPNVWYASRNVDNIERGNSAEESDILNSEEFQQVLEATDRNFIDCVLNDDLNYANYESTELNDTKIYCQAPLPSADSTFVSNSNTTSTGPLPAREDYPGPFSFSVLLDGVESTKNKWTYSRLLNKLYIVWDKIIPVQFKWIPSEPHLVVRALPVYTDAQDMKLAVRRCLIHSSPTDASNEGFEHVKHVIRSDNPGVYYEENQESERCSVVVPLGQLQPGTGTVTVTYKFMCKTTCVTGMMRRPITVLFTLERSNGEVVGRQKLNVKICSCPKRDMQKDESLANEKKEEGRRKRPLPLMAGGSKKLKTEEEEDIYHLDMYIESKDTYISLLESMHAAVLRRMRLTQKTNGCYPELTKILKDIENKLNRLTGS</sequence>
<dbReference type="CDD" id="cd08367">
    <property type="entry name" value="P53"/>
    <property type="match status" value="1"/>
</dbReference>
<feature type="compositionally biased region" description="Basic and acidic residues" evidence="13">
    <location>
        <begin position="278"/>
        <end position="290"/>
    </location>
</feature>
<evidence type="ECO:0000256" key="7">
    <source>
        <dbReference type="ARBA" id="ARBA00023125"/>
    </source>
</evidence>
<keyword evidence="3" id="KW-0053">Apoptosis</keyword>
<gene>
    <name evidence="15" type="ORF">PYX00_007472</name>
</gene>
<feature type="region of interest" description="Disordered" evidence="13">
    <location>
        <begin position="278"/>
        <end position="299"/>
    </location>
</feature>
<name>A0AAW2HJV8_9NEOP</name>
<evidence type="ECO:0000256" key="8">
    <source>
        <dbReference type="ARBA" id="ARBA00023159"/>
    </source>
</evidence>
<dbReference type="PRINTS" id="PR00386">
    <property type="entry name" value="P53SUPPRESSR"/>
</dbReference>
<evidence type="ECO:0000256" key="11">
    <source>
        <dbReference type="PIRSR" id="PIRSR602117-1"/>
    </source>
</evidence>
<comment type="subcellular location">
    <subcellularLocation>
        <location evidence="1">Nucleus</location>
    </subcellularLocation>
</comment>
<comment type="cofactor">
    <cofactor evidence="11">
        <name>Zn(2+)</name>
        <dbReference type="ChEBI" id="CHEBI:29105"/>
    </cofactor>
    <text evidence="11">Binds 1 zinc ion per subunit.</text>
</comment>
<feature type="domain" description="p53 DNA-binding" evidence="14">
    <location>
        <begin position="94"/>
        <end position="280"/>
    </location>
</feature>
<dbReference type="SUPFAM" id="SSF49417">
    <property type="entry name" value="p53-like transcription factors"/>
    <property type="match status" value="1"/>
</dbReference>
<dbReference type="Pfam" id="PF00870">
    <property type="entry name" value="P53"/>
    <property type="match status" value="1"/>
</dbReference>
<evidence type="ECO:0000256" key="2">
    <source>
        <dbReference type="ARBA" id="ARBA00006167"/>
    </source>
</evidence>
<dbReference type="GO" id="GO:0005634">
    <property type="term" value="C:nucleus"/>
    <property type="evidence" value="ECO:0007669"/>
    <property type="project" value="UniProtKB-SubCell"/>
</dbReference>
<dbReference type="GO" id="GO:0046872">
    <property type="term" value="F:metal ion binding"/>
    <property type="evidence" value="ECO:0007669"/>
    <property type="project" value="UniProtKB-KW"/>
</dbReference>
<dbReference type="InterPro" id="IPR002117">
    <property type="entry name" value="p53_tumour_suppressor"/>
</dbReference>
<evidence type="ECO:0000313" key="15">
    <source>
        <dbReference type="EMBL" id="KAL0269886.1"/>
    </source>
</evidence>
<dbReference type="PANTHER" id="PTHR11447">
    <property type="entry name" value="CELLULAR TUMOR ANTIGEN P53"/>
    <property type="match status" value="1"/>
</dbReference>
<protein>
    <recommendedName>
        <fullName evidence="14">p53 DNA-binding domain-containing protein</fullName>
    </recommendedName>
</protein>
<dbReference type="EMBL" id="JARGDH010000004">
    <property type="protein sequence ID" value="KAL0269886.1"/>
    <property type="molecule type" value="Genomic_DNA"/>
</dbReference>
<dbReference type="PANTHER" id="PTHR11447:SF16">
    <property type="entry name" value="P53 PROTEIN LONG FORM VARIANT 1"/>
    <property type="match status" value="1"/>
</dbReference>
<dbReference type="InterPro" id="IPR012346">
    <property type="entry name" value="p53/RUNT-type_TF_DNA-bd_sf"/>
</dbReference>
<feature type="binding site" evidence="11">
    <location>
        <position position="168"/>
    </location>
    <ligand>
        <name>Zn(2+)</name>
        <dbReference type="ChEBI" id="CHEBI:29105"/>
    </ligand>
</feature>
<evidence type="ECO:0000256" key="6">
    <source>
        <dbReference type="ARBA" id="ARBA00023015"/>
    </source>
</evidence>
<keyword evidence="4 11" id="KW-0479">Metal-binding</keyword>